<evidence type="ECO:0000256" key="1">
    <source>
        <dbReference type="SAM" id="Phobius"/>
    </source>
</evidence>
<gene>
    <name evidence="2" type="ORF">RCOM_1618720</name>
</gene>
<dbReference type="OrthoDB" id="1738567at2759"/>
<evidence type="ECO:0000313" key="3">
    <source>
        <dbReference type="Proteomes" id="UP000008311"/>
    </source>
</evidence>
<keyword evidence="1" id="KW-0472">Membrane</keyword>
<keyword evidence="1" id="KW-0812">Transmembrane</keyword>
<dbReference type="OMA" id="RYDCLEW"/>
<feature type="transmembrane region" description="Helical" evidence="1">
    <location>
        <begin position="43"/>
        <end position="63"/>
    </location>
</feature>
<keyword evidence="3" id="KW-1185">Reference proteome</keyword>
<dbReference type="PANTHER" id="PTHR33429:SF23">
    <property type="entry name" value="OS02G0709350 PROTEIN"/>
    <property type="match status" value="1"/>
</dbReference>
<organism evidence="2 3">
    <name type="scientific">Ricinus communis</name>
    <name type="common">Castor bean</name>
    <dbReference type="NCBI Taxonomy" id="3988"/>
    <lineage>
        <taxon>Eukaryota</taxon>
        <taxon>Viridiplantae</taxon>
        <taxon>Streptophyta</taxon>
        <taxon>Embryophyta</taxon>
        <taxon>Tracheophyta</taxon>
        <taxon>Spermatophyta</taxon>
        <taxon>Magnoliopsida</taxon>
        <taxon>eudicotyledons</taxon>
        <taxon>Gunneridae</taxon>
        <taxon>Pentapetalae</taxon>
        <taxon>rosids</taxon>
        <taxon>fabids</taxon>
        <taxon>Malpighiales</taxon>
        <taxon>Euphorbiaceae</taxon>
        <taxon>Acalyphoideae</taxon>
        <taxon>Acalypheae</taxon>
        <taxon>Ricinus</taxon>
    </lineage>
</organism>
<accession>B9RE63</accession>
<proteinExistence type="predicted"/>
<dbReference type="AlphaFoldDB" id="B9RE63"/>
<keyword evidence="1" id="KW-1133">Transmembrane helix</keyword>
<name>B9RE63_RICCO</name>
<protein>
    <submittedName>
        <fullName evidence="2">Uncharacterized protein</fullName>
    </submittedName>
</protein>
<dbReference type="eggNOG" id="ENOG502S82R">
    <property type="taxonomic scope" value="Eukaryota"/>
</dbReference>
<dbReference type="EMBL" id="EQ973775">
    <property type="protein sequence ID" value="EEF50671.1"/>
    <property type="molecule type" value="Genomic_DNA"/>
</dbReference>
<sequence length="125" mass="13124">MASAVVTSLPGQQPIEQPINDIPQAAVSSTGSNANWHSSSGSIGPFFGVISVLTVLAILSCILGRVCSRRAEAAVGGGGPVGAIKHRDYFGWMKRKSRWCRGGDVEVGAKVMALDQEKQDCKAQP</sequence>
<dbReference type="Proteomes" id="UP000008311">
    <property type="component" value="Unassembled WGS sequence"/>
</dbReference>
<dbReference type="InParanoid" id="B9RE63"/>
<reference evidence="3" key="1">
    <citation type="journal article" date="2010" name="Nat. Biotechnol.">
        <title>Draft genome sequence of the oilseed species Ricinus communis.</title>
        <authorList>
            <person name="Chan A.P."/>
            <person name="Crabtree J."/>
            <person name="Zhao Q."/>
            <person name="Lorenzi H."/>
            <person name="Orvis J."/>
            <person name="Puiu D."/>
            <person name="Melake-Berhan A."/>
            <person name="Jones K.M."/>
            <person name="Redman J."/>
            <person name="Chen G."/>
            <person name="Cahoon E.B."/>
            <person name="Gedil M."/>
            <person name="Stanke M."/>
            <person name="Haas B.J."/>
            <person name="Wortman J.R."/>
            <person name="Fraser-Liggett C.M."/>
            <person name="Ravel J."/>
            <person name="Rabinowicz P.D."/>
        </authorList>
    </citation>
    <scope>NUCLEOTIDE SEQUENCE [LARGE SCALE GENOMIC DNA]</scope>
    <source>
        <strain evidence="3">cv. Hale</strain>
    </source>
</reference>
<dbReference type="PANTHER" id="PTHR33429">
    <property type="entry name" value="OS02G0708000 PROTEIN-RELATED"/>
    <property type="match status" value="1"/>
</dbReference>
<dbReference type="KEGG" id="rcu:8264556"/>
<evidence type="ECO:0000313" key="2">
    <source>
        <dbReference type="EMBL" id="EEF50671.1"/>
    </source>
</evidence>